<keyword evidence="2" id="KW-1185">Reference proteome</keyword>
<organism evidence="1 2">
    <name type="scientific">Dentiscutata heterogama</name>
    <dbReference type="NCBI Taxonomy" id="1316150"/>
    <lineage>
        <taxon>Eukaryota</taxon>
        <taxon>Fungi</taxon>
        <taxon>Fungi incertae sedis</taxon>
        <taxon>Mucoromycota</taxon>
        <taxon>Glomeromycotina</taxon>
        <taxon>Glomeromycetes</taxon>
        <taxon>Diversisporales</taxon>
        <taxon>Gigasporaceae</taxon>
        <taxon>Dentiscutata</taxon>
    </lineage>
</organism>
<gene>
    <name evidence="1" type="ORF">DHETER_LOCUS14155</name>
</gene>
<feature type="non-terminal residue" evidence="1">
    <location>
        <position position="1"/>
    </location>
</feature>
<proteinExistence type="predicted"/>
<reference evidence="1" key="1">
    <citation type="submission" date="2021-06" db="EMBL/GenBank/DDBJ databases">
        <authorList>
            <person name="Kallberg Y."/>
            <person name="Tangrot J."/>
            <person name="Rosling A."/>
        </authorList>
    </citation>
    <scope>NUCLEOTIDE SEQUENCE</scope>
    <source>
        <strain evidence="1">IL203A</strain>
    </source>
</reference>
<accession>A0ACA9QF50</accession>
<sequence length="185" mass="21129">GHSGALYKKFFSKQQAEEFIEIIDPHSILNVWTDRCCNNFKTINRQKSYLGSLNSTAGIGVFFADDDLHNLSECLPSSQQTNNRAELYMVICALEVTVSYLDLLINTDSTYVIQSYAMYLPKANCDLTDRLAYLGSQKLYVQSTPIYISKKTIDIYFFEAEKKSDNSVSVTDLYIEEFIHLLQIL</sequence>
<evidence type="ECO:0000313" key="2">
    <source>
        <dbReference type="Proteomes" id="UP000789702"/>
    </source>
</evidence>
<protein>
    <submittedName>
        <fullName evidence="1">9546_t:CDS:1</fullName>
    </submittedName>
</protein>
<name>A0ACA9QF50_9GLOM</name>
<evidence type="ECO:0000313" key="1">
    <source>
        <dbReference type="EMBL" id="CAG8742790.1"/>
    </source>
</evidence>
<dbReference type="Proteomes" id="UP000789702">
    <property type="component" value="Unassembled WGS sequence"/>
</dbReference>
<comment type="caution">
    <text evidence="1">The sequence shown here is derived from an EMBL/GenBank/DDBJ whole genome shotgun (WGS) entry which is preliminary data.</text>
</comment>
<feature type="non-terminal residue" evidence="1">
    <location>
        <position position="185"/>
    </location>
</feature>
<dbReference type="EMBL" id="CAJVPU010042041">
    <property type="protein sequence ID" value="CAG8742790.1"/>
    <property type="molecule type" value="Genomic_DNA"/>
</dbReference>